<dbReference type="AlphaFoldDB" id="A0A0F9EDT7"/>
<gene>
    <name evidence="1" type="ORF">LCGC14_2379400</name>
</gene>
<organism evidence="1">
    <name type="scientific">marine sediment metagenome</name>
    <dbReference type="NCBI Taxonomy" id="412755"/>
    <lineage>
        <taxon>unclassified sequences</taxon>
        <taxon>metagenomes</taxon>
        <taxon>ecological metagenomes</taxon>
    </lineage>
</organism>
<feature type="non-terminal residue" evidence="1">
    <location>
        <position position="1"/>
    </location>
</feature>
<sequence>VDRSVKTTESGVALGVNVTGGGLCGLMRLPDHPK</sequence>
<evidence type="ECO:0000313" key="1">
    <source>
        <dbReference type="EMBL" id="KKL28016.1"/>
    </source>
</evidence>
<dbReference type="EMBL" id="LAZR01035249">
    <property type="protein sequence ID" value="KKL28016.1"/>
    <property type="molecule type" value="Genomic_DNA"/>
</dbReference>
<comment type="caution">
    <text evidence="1">The sequence shown here is derived from an EMBL/GenBank/DDBJ whole genome shotgun (WGS) entry which is preliminary data.</text>
</comment>
<accession>A0A0F9EDT7</accession>
<proteinExistence type="predicted"/>
<reference evidence="1" key="1">
    <citation type="journal article" date="2015" name="Nature">
        <title>Complex archaea that bridge the gap between prokaryotes and eukaryotes.</title>
        <authorList>
            <person name="Spang A."/>
            <person name="Saw J.H."/>
            <person name="Jorgensen S.L."/>
            <person name="Zaremba-Niedzwiedzka K."/>
            <person name="Martijn J."/>
            <person name="Lind A.E."/>
            <person name="van Eijk R."/>
            <person name="Schleper C."/>
            <person name="Guy L."/>
            <person name="Ettema T.J."/>
        </authorList>
    </citation>
    <scope>NUCLEOTIDE SEQUENCE</scope>
</reference>
<protein>
    <submittedName>
        <fullName evidence="1">Uncharacterized protein</fullName>
    </submittedName>
</protein>
<name>A0A0F9EDT7_9ZZZZ</name>